<dbReference type="InterPro" id="IPR025714">
    <property type="entry name" value="Methyltranfer_dom"/>
</dbReference>
<evidence type="ECO:0000313" key="5">
    <source>
        <dbReference type="EMBL" id="MCA9382245.1"/>
    </source>
</evidence>
<proteinExistence type="predicted"/>
<dbReference type="PANTHER" id="PTHR18895">
    <property type="entry name" value="HEMK METHYLTRANSFERASE"/>
    <property type="match status" value="1"/>
</dbReference>
<keyword evidence="2" id="KW-0808">Transferase</keyword>
<accession>A0A955RID8</accession>
<dbReference type="PANTHER" id="PTHR18895:SF74">
    <property type="entry name" value="MTRF1L RELEASE FACTOR GLUTAMINE METHYLTRANSFERASE"/>
    <property type="match status" value="1"/>
</dbReference>
<reference evidence="5" key="1">
    <citation type="submission" date="2020-04" db="EMBL/GenBank/DDBJ databases">
        <authorList>
            <person name="Zhang T."/>
        </authorList>
    </citation>
    <scope>NUCLEOTIDE SEQUENCE</scope>
    <source>
        <strain evidence="5">HKST-UBA10</strain>
    </source>
</reference>
<feature type="domain" description="Methyltransferase" evidence="4">
    <location>
        <begin position="55"/>
        <end position="131"/>
    </location>
</feature>
<dbReference type="AlphaFoldDB" id="A0A955RID8"/>
<dbReference type="Gene3D" id="3.40.50.150">
    <property type="entry name" value="Vaccinia Virus protein VP39"/>
    <property type="match status" value="1"/>
</dbReference>
<dbReference type="GO" id="GO:0008276">
    <property type="term" value="F:protein methyltransferase activity"/>
    <property type="evidence" value="ECO:0007669"/>
    <property type="project" value="InterPro"/>
</dbReference>
<dbReference type="GO" id="GO:0032259">
    <property type="term" value="P:methylation"/>
    <property type="evidence" value="ECO:0007669"/>
    <property type="project" value="UniProtKB-KW"/>
</dbReference>
<comment type="caution">
    <text evidence="5">The sequence shown here is derived from an EMBL/GenBank/DDBJ whole genome shotgun (WGS) entry which is preliminary data.</text>
</comment>
<dbReference type="CDD" id="cd02440">
    <property type="entry name" value="AdoMet_MTases"/>
    <property type="match status" value="1"/>
</dbReference>
<protein>
    <submittedName>
        <fullName evidence="5">Peptide chain release factor N(5)-glutamine methyltransferase</fullName>
    </submittedName>
</protein>
<dbReference type="Proteomes" id="UP000782843">
    <property type="component" value="Unassembled WGS sequence"/>
</dbReference>
<dbReference type="InterPro" id="IPR004556">
    <property type="entry name" value="HemK-like"/>
</dbReference>
<reference evidence="5" key="2">
    <citation type="journal article" date="2021" name="Microbiome">
        <title>Successional dynamics and alternative stable states in a saline activated sludge microbial community over 9 years.</title>
        <authorList>
            <person name="Wang Y."/>
            <person name="Ye J."/>
            <person name="Ju F."/>
            <person name="Liu L."/>
            <person name="Boyd J.A."/>
            <person name="Deng Y."/>
            <person name="Parks D.H."/>
            <person name="Jiang X."/>
            <person name="Yin X."/>
            <person name="Woodcroft B.J."/>
            <person name="Tyson G.W."/>
            <person name="Hugenholtz P."/>
            <person name="Polz M.F."/>
            <person name="Zhang T."/>
        </authorList>
    </citation>
    <scope>NUCLEOTIDE SEQUENCE</scope>
    <source>
        <strain evidence="5">HKST-UBA10</strain>
    </source>
</reference>
<dbReference type="SUPFAM" id="SSF53335">
    <property type="entry name" value="S-adenosyl-L-methionine-dependent methyltransferases"/>
    <property type="match status" value="1"/>
</dbReference>
<organism evidence="5 6">
    <name type="scientific">Candidatus Dojkabacteria bacterium</name>
    <dbReference type="NCBI Taxonomy" id="2099670"/>
    <lineage>
        <taxon>Bacteria</taxon>
        <taxon>Candidatus Dojkabacteria</taxon>
    </lineage>
</organism>
<evidence type="ECO:0000256" key="2">
    <source>
        <dbReference type="ARBA" id="ARBA00022679"/>
    </source>
</evidence>
<dbReference type="InterPro" id="IPR050320">
    <property type="entry name" value="N5-glutamine_MTase"/>
</dbReference>
<dbReference type="InterPro" id="IPR029063">
    <property type="entry name" value="SAM-dependent_MTases_sf"/>
</dbReference>
<keyword evidence="1 5" id="KW-0489">Methyltransferase</keyword>
<evidence type="ECO:0000259" key="4">
    <source>
        <dbReference type="Pfam" id="PF13847"/>
    </source>
</evidence>
<feature type="non-terminal residue" evidence="5">
    <location>
        <position position="1"/>
    </location>
</feature>
<evidence type="ECO:0000256" key="3">
    <source>
        <dbReference type="ARBA" id="ARBA00022691"/>
    </source>
</evidence>
<evidence type="ECO:0000313" key="6">
    <source>
        <dbReference type="Proteomes" id="UP000782843"/>
    </source>
</evidence>
<gene>
    <name evidence="5" type="ORF">KC660_02445</name>
</gene>
<sequence length="239" mass="27145">RLKRVPLAYILKEKEFFGNVFQVNESVLIPRPETEILVIEGLKLIKLYKKEKLPLKVIDVGTGSGCIIISVAKAILNDHSFLENDVLSSIEFVGTDISKSALEVAKINANKILTRSNMIKFVNEDLIEKEKLEEQTIVIANLPYIPSQNLLGLEEEVKKEPMLALDGGKSGAEVIIKLLNQVKKKKFMNLTLLLEIYEDQSDYIINKATEIFNRQLHSKIIKDQYGVERFVKFEITKVS</sequence>
<dbReference type="EMBL" id="JAGQLG010000090">
    <property type="protein sequence ID" value="MCA9382245.1"/>
    <property type="molecule type" value="Genomic_DNA"/>
</dbReference>
<keyword evidence="3" id="KW-0949">S-adenosyl-L-methionine</keyword>
<evidence type="ECO:0000256" key="1">
    <source>
        <dbReference type="ARBA" id="ARBA00022603"/>
    </source>
</evidence>
<name>A0A955RID8_9BACT</name>
<dbReference type="NCBIfam" id="TIGR00536">
    <property type="entry name" value="hemK_fam"/>
    <property type="match status" value="1"/>
</dbReference>
<dbReference type="Pfam" id="PF13847">
    <property type="entry name" value="Methyltransf_31"/>
    <property type="match status" value="1"/>
</dbReference>